<accession>A0A5C7GUH2</accession>
<evidence type="ECO:0008006" key="4">
    <source>
        <dbReference type="Google" id="ProtNLM"/>
    </source>
</evidence>
<feature type="region of interest" description="Disordered" evidence="1">
    <location>
        <begin position="1"/>
        <end position="39"/>
    </location>
</feature>
<dbReference type="EMBL" id="VAHF01000013">
    <property type="protein sequence ID" value="TXG48444.1"/>
    <property type="molecule type" value="Genomic_DNA"/>
</dbReference>
<dbReference type="AlphaFoldDB" id="A0A5C7GUH2"/>
<gene>
    <name evidence="2" type="ORF">EZV62_027738</name>
</gene>
<organism evidence="2 3">
    <name type="scientific">Acer yangbiense</name>
    <dbReference type="NCBI Taxonomy" id="1000413"/>
    <lineage>
        <taxon>Eukaryota</taxon>
        <taxon>Viridiplantae</taxon>
        <taxon>Streptophyta</taxon>
        <taxon>Embryophyta</taxon>
        <taxon>Tracheophyta</taxon>
        <taxon>Spermatophyta</taxon>
        <taxon>Magnoliopsida</taxon>
        <taxon>eudicotyledons</taxon>
        <taxon>Gunneridae</taxon>
        <taxon>Pentapetalae</taxon>
        <taxon>rosids</taxon>
        <taxon>malvids</taxon>
        <taxon>Sapindales</taxon>
        <taxon>Sapindaceae</taxon>
        <taxon>Hippocastanoideae</taxon>
        <taxon>Acereae</taxon>
        <taxon>Acer</taxon>
    </lineage>
</organism>
<evidence type="ECO:0000256" key="1">
    <source>
        <dbReference type="SAM" id="MobiDB-lite"/>
    </source>
</evidence>
<dbReference type="Proteomes" id="UP000323000">
    <property type="component" value="Chromosome 13"/>
</dbReference>
<feature type="compositionally biased region" description="Polar residues" evidence="1">
    <location>
        <begin position="20"/>
        <end position="31"/>
    </location>
</feature>
<evidence type="ECO:0000313" key="2">
    <source>
        <dbReference type="EMBL" id="TXG48444.1"/>
    </source>
</evidence>
<proteinExistence type="predicted"/>
<reference evidence="3" key="1">
    <citation type="journal article" date="2019" name="Gigascience">
        <title>De novo genome assembly of the endangered Acer yangbiense, a plant species with extremely small populations endemic to Yunnan Province, China.</title>
        <authorList>
            <person name="Yang J."/>
            <person name="Wariss H.M."/>
            <person name="Tao L."/>
            <person name="Zhang R."/>
            <person name="Yun Q."/>
            <person name="Hollingsworth P."/>
            <person name="Dao Z."/>
            <person name="Luo G."/>
            <person name="Guo H."/>
            <person name="Ma Y."/>
            <person name="Sun W."/>
        </authorList>
    </citation>
    <scope>NUCLEOTIDE SEQUENCE [LARGE SCALE GENOMIC DNA]</scope>
    <source>
        <strain evidence="3">cv. Malutang</strain>
    </source>
</reference>
<evidence type="ECO:0000313" key="3">
    <source>
        <dbReference type="Proteomes" id="UP000323000"/>
    </source>
</evidence>
<name>A0A5C7GUH2_9ROSI</name>
<protein>
    <recommendedName>
        <fullName evidence="4">Reverse transcriptase Ty1/copia-type domain-containing protein</fullName>
    </recommendedName>
</protein>
<comment type="caution">
    <text evidence="2">The sequence shown here is derived from an EMBL/GenBank/DDBJ whole genome shotgun (WGS) entry which is preliminary data.</text>
</comment>
<sequence>MARGGATISNVGTGNGGTRASGNNGTSLVTDTSEGSSHSVVTSMSTTQCQQLIALLNAWILDIDVNNAFLHDDVIIASNNEKTVKCLIDSLDKRPYAFQLLSNAGLLGSKPVKTPMEQNVKLSQKEGEVASLQGNTKNHAVH</sequence>
<keyword evidence="3" id="KW-1185">Reference proteome</keyword>